<feature type="region of interest" description="Disordered" evidence="2">
    <location>
        <begin position="149"/>
        <end position="168"/>
    </location>
</feature>
<dbReference type="GO" id="GO:0004197">
    <property type="term" value="F:cysteine-type endopeptidase activity"/>
    <property type="evidence" value="ECO:0007669"/>
    <property type="project" value="InterPro"/>
</dbReference>
<feature type="compositionally biased region" description="Basic and acidic residues" evidence="2">
    <location>
        <begin position="149"/>
        <end position="160"/>
    </location>
</feature>
<proteinExistence type="inferred from homology"/>
<feature type="domain" description="Peptidase C14 caspase" evidence="3">
    <location>
        <begin position="3"/>
        <end position="405"/>
    </location>
</feature>
<evidence type="ECO:0000313" key="5">
    <source>
        <dbReference type="Proteomes" id="UP001497480"/>
    </source>
</evidence>
<dbReference type="Gene3D" id="3.40.50.12660">
    <property type="match status" value="2"/>
</dbReference>
<dbReference type="Pfam" id="PF00656">
    <property type="entry name" value="Peptidase_C14"/>
    <property type="match status" value="1"/>
</dbReference>
<protein>
    <recommendedName>
        <fullName evidence="3">Peptidase C14 caspase domain-containing protein</fullName>
    </recommendedName>
</protein>
<dbReference type="EMBL" id="CAXHTB010000025">
    <property type="protein sequence ID" value="CAL0333655.1"/>
    <property type="molecule type" value="Genomic_DNA"/>
</dbReference>
<comment type="similarity">
    <text evidence="1">Belongs to the peptidase C14B family.</text>
</comment>
<evidence type="ECO:0000313" key="4">
    <source>
        <dbReference type="EMBL" id="CAL0333655.1"/>
    </source>
</evidence>
<dbReference type="GO" id="GO:0005737">
    <property type="term" value="C:cytoplasm"/>
    <property type="evidence" value="ECO:0007669"/>
    <property type="project" value="TreeGrafter"/>
</dbReference>
<dbReference type="InterPro" id="IPR050452">
    <property type="entry name" value="Metacaspase"/>
</dbReference>
<dbReference type="PANTHER" id="PTHR48104:SF30">
    <property type="entry name" value="METACASPASE-1"/>
    <property type="match status" value="1"/>
</dbReference>
<evidence type="ECO:0000256" key="2">
    <source>
        <dbReference type="SAM" id="MobiDB-lite"/>
    </source>
</evidence>
<name>A0AAV1YL17_LUPLU</name>
<evidence type="ECO:0000256" key="1">
    <source>
        <dbReference type="ARBA" id="ARBA00009005"/>
    </source>
</evidence>
<accession>A0AAV1YL17</accession>
<dbReference type="FunFam" id="3.40.50.12660:FF:000007">
    <property type="entry name" value="Metacaspase-4"/>
    <property type="match status" value="1"/>
</dbReference>
<keyword evidence="5" id="KW-1185">Reference proteome</keyword>
<gene>
    <name evidence="4" type="ORF">LLUT_LOCUS34715</name>
</gene>
<sequence length="415" mass="45365">MARKSVLIGCNYRGTKAELKGCINDVWKMHTCLIKRYNFCEEDIVVLIDTDESYTQPTGKNIRVELQRLVGSAMEGDVLFVHYSGHGTRLPAESGEEDDTGYDECIVPSDMNLITDDDFKDLVDELPRGVRLTIVSDSCHSGGLLKETKEQIGDSTKGAEDQDSGSGLSNFLHQKLENAFNSRGIHVPSALQHHRRIKHDEVEDRDTYLPHGQHHHVKNKSLPLSTLIDILKQKTGKDDIDVGKLRPTLFDVFGEDASPKVKKFMKVILDKLQHGDGEGGKHGGILGLVGGLAQEFLKQKLDENEGYAKPALLTHVGSKQEVYAGSNKGRLPEGGILLSGCQTDQTSADAIPAGNSAKAYGAFSNAIQGILEETDGAVTNQELVLKARQKLKSAGFTQQPGLYCSDHYVNAPFLG</sequence>
<dbReference type="Proteomes" id="UP001497480">
    <property type="component" value="Unassembled WGS sequence"/>
</dbReference>
<dbReference type="InterPro" id="IPR011600">
    <property type="entry name" value="Pept_C14_caspase"/>
</dbReference>
<reference evidence="4 5" key="1">
    <citation type="submission" date="2024-03" db="EMBL/GenBank/DDBJ databases">
        <authorList>
            <person name="Martinez-Hernandez J."/>
        </authorList>
    </citation>
    <scope>NUCLEOTIDE SEQUENCE [LARGE SCALE GENOMIC DNA]</scope>
</reference>
<dbReference type="PANTHER" id="PTHR48104">
    <property type="entry name" value="METACASPASE-4"/>
    <property type="match status" value="1"/>
</dbReference>
<dbReference type="AlphaFoldDB" id="A0AAV1YL17"/>
<comment type="caution">
    <text evidence="4">The sequence shown here is derived from an EMBL/GenBank/DDBJ whole genome shotgun (WGS) entry which is preliminary data.</text>
</comment>
<evidence type="ECO:0000259" key="3">
    <source>
        <dbReference type="Pfam" id="PF00656"/>
    </source>
</evidence>
<dbReference type="GO" id="GO:0006508">
    <property type="term" value="P:proteolysis"/>
    <property type="evidence" value="ECO:0007669"/>
    <property type="project" value="InterPro"/>
</dbReference>
<organism evidence="4 5">
    <name type="scientific">Lupinus luteus</name>
    <name type="common">European yellow lupine</name>
    <dbReference type="NCBI Taxonomy" id="3873"/>
    <lineage>
        <taxon>Eukaryota</taxon>
        <taxon>Viridiplantae</taxon>
        <taxon>Streptophyta</taxon>
        <taxon>Embryophyta</taxon>
        <taxon>Tracheophyta</taxon>
        <taxon>Spermatophyta</taxon>
        <taxon>Magnoliopsida</taxon>
        <taxon>eudicotyledons</taxon>
        <taxon>Gunneridae</taxon>
        <taxon>Pentapetalae</taxon>
        <taxon>rosids</taxon>
        <taxon>fabids</taxon>
        <taxon>Fabales</taxon>
        <taxon>Fabaceae</taxon>
        <taxon>Papilionoideae</taxon>
        <taxon>50 kb inversion clade</taxon>
        <taxon>genistoids sensu lato</taxon>
        <taxon>core genistoids</taxon>
        <taxon>Genisteae</taxon>
        <taxon>Lupinus</taxon>
    </lineage>
</organism>